<evidence type="ECO:0000256" key="1">
    <source>
        <dbReference type="SAM" id="Coils"/>
    </source>
</evidence>
<dbReference type="EMBL" id="UYYG01001186">
    <property type="protein sequence ID" value="VDN59637.1"/>
    <property type="molecule type" value="Genomic_DNA"/>
</dbReference>
<dbReference type="Proteomes" id="UP000038040">
    <property type="component" value="Unplaced"/>
</dbReference>
<feature type="coiled-coil region" evidence="1">
    <location>
        <begin position="195"/>
        <end position="241"/>
    </location>
</feature>
<protein>
    <submittedName>
        <fullName evidence="6">Regulatory protein zeste</fullName>
    </submittedName>
</protein>
<gene>
    <name evidence="3" type="ORF">DME_LOCUS9610</name>
</gene>
<reference evidence="6" key="1">
    <citation type="submission" date="2017-02" db="UniProtKB">
        <authorList>
            <consortium name="WormBaseParasite"/>
        </authorList>
    </citation>
    <scope>IDENTIFICATION</scope>
</reference>
<evidence type="ECO:0000313" key="6">
    <source>
        <dbReference type="WBParaSite" id="DME_0000649901-mRNA-1"/>
    </source>
</evidence>
<reference evidence="3 5" key="2">
    <citation type="submission" date="2018-11" db="EMBL/GenBank/DDBJ databases">
        <authorList>
            <consortium name="Pathogen Informatics"/>
        </authorList>
    </citation>
    <scope>NUCLEOTIDE SEQUENCE [LARGE SCALE GENOMIC DNA]</scope>
</reference>
<evidence type="ECO:0000256" key="2">
    <source>
        <dbReference type="SAM" id="MobiDB-lite"/>
    </source>
</evidence>
<accession>A0A0N4UG94</accession>
<dbReference type="OrthoDB" id="5791247at2759"/>
<proteinExistence type="predicted"/>
<feature type="region of interest" description="Disordered" evidence="2">
    <location>
        <begin position="253"/>
        <end position="273"/>
    </location>
</feature>
<dbReference type="WBParaSite" id="DME_0000649901-mRNA-1">
    <property type="protein sequence ID" value="DME_0000649901-mRNA-1"/>
    <property type="gene ID" value="DME_0000649901"/>
</dbReference>
<keyword evidence="1" id="KW-0175">Coiled coil</keyword>
<evidence type="ECO:0000313" key="3">
    <source>
        <dbReference type="EMBL" id="VDN59637.1"/>
    </source>
</evidence>
<feature type="region of interest" description="Disordered" evidence="2">
    <location>
        <begin position="1"/>
        <end position="22"/>
    </location>
</feature>
<keyword evidence="5" id="KW-1185">Reference proteome</keyword>
<name>A0A0N4UG94_DRAME</name>
<evidence type="ECO:0000313" key="4">
    <source>
        <dbReference type="Proteomes" id="UP000038040"/>
    </source>
</evidence>
<organism evidence="4 6">
    <name type="scientific">Dracunculus medinensis</name>
    <name type="common">Guinea worm</name>
    <dbReference type="NCBI Taxonomy" id="318479"/>
    <lineage>
        <taxon>Eukaryota</taxon>
        <taxon>Metazoa</taxon>
        <taxon>Ecdysozoa</taxon>
        <taxon>Nematoda</taxon>
        <taxon>Chromadorea</taxon>
        <taxon>Rhabditida</taxon>
        <taxon>Spirurina</taxon>
        <taxon>Dracunculoidea</taxon>
        <taxon>Dracunculidae</taxon>
        <taxon>Dracunculus</taxon>
    </lineage>
</organism>
<evidence type="ECO:0000313" key="5">
    <source>
        <dbReference type="Proteomes" id="UP000274756"/>
    </source>
</evidence>
<dbReference type="Proteomes" id="UP000274756">
    <property type="component" value="Unassembled WGS sequence"/>
</dbReference>
<dbReference type="AlphaFoldDB" id="A0A0N4UG94"/>
<sequence length="273" mass="31141">MNQENYTDEPIKKSRRKPNFTGPERLHLARSYVENIEEYNRGFTASTRGDAKHGRQRLLEKWANELTAFGVVERTTIEVEQKLRLFFRDYMKKIIGNSKRPHKRPLSPAAELLSTVIPQVNHNSEEATAISGTSNSISDPQTEYADFLLKQHRAATTSSDSIDNSYNAANSSIPPAVDFTMHIEDTTSLQRALLAQQLENARADHALKLVAIENARIEQKLKMVELEKRKLELQRIQQEHDRLINFSTNFINNGNNNNNSNDSMYVKGNISDD</sequence>